<dbReference type="InParanoid" id="B9RFC7"/>
<dbReference type="Proteomes" id="UP000008311">
    <property type="component" value="Unassembled WGS sequence"/>
</dbReference>
<name>B9RFC7_RICCO</name>
<feature type="compositionally biased region" description="Basic residues" evidence="1">
    <location>
        <begin position="10"/>
        <end position="22"/>
    </location>
</feature>
<accession>B9RFC7</accession>
<organism evidence="2 3">
    <name type="scientific">Ricinus communis</name>
    <name type="common">Castor bean</name>
    <dbReference type="NCBI Taxonomy" id="3988"/>
    <lineage>
        <taxon>Eukaryota</taxon>
        <taxon>Viridiplantae</taxon>
        <taxon>Streptophyta</taxon>
        <taxon>Embryophyta</taxon>
        <taxon>Tracheophyta</taxon>
        <taxon>Spermatophyta</taxon>
        <taxon>Magnoliopsida</taxon>
        <taxon>eudicotyledons</taxon>
        <taxon>Gunneridae</taxon>
        <taxon>Pentapetalae</taxon>
        <taxon>rosids</taxon>
        <taxon>fabids</taxon>
        <taxon>Malpighiales</taxon>
        <taxon>Euphorbiaceae</taxon>
        <taxon>Acalyphoideae</taxon>
        <taxon>Acalypheae</taxon>
        <taxon>Ricinus</taxon>
    </lineage>
</organism>
<sequence>MAFEQDRIRKLNGKKNSSKGRRKTEDEMGKKRLDNDIFRWGSSKSRILWELNCTLGLRVGREIFDYTEKRWGETGRKSRGRGGAEGGIVLQCL</sequence>
<feature type="region of interest" description="Disordered" evidence="1">
    <location>
        <begin position="1"/>
        <end position="28"/>
    </location>
</feature>
<evidence type="ECO:0000313" key="2">
    <source>
        <dbReference type="EMBL" id="EEF49898.1"/>
    </source>
</evidence>
<dbReference type="AlphaFoldDB" id="B9RFC7"/>
<reference evidence="3" key="1">
    <citation type="journal article" date="2010" name="Nat. Biotechnol.">
        <title>Draft genome sequence of the oilseed species Ricinus communis.</title>
        <authorList>
            <person name="Chan A.P."/>
            <person name="Crabtree J."/>
            <person name="Zhao Q."/>
            <person name="Lorenzi H."/>
            <person name="Orvis J."/>
            <person name="Puiu D."/>
            <person name="Melake-Berhan A."/>
            <person name="Jones K.M."/>
            <person name="Redman J."/>
            <person name="Chen G."/>
            <person name="Cahoon E.B."/>
            <person name="Gedil M."/>
            <person name="Stanke M."/>
            <person name="Haas B.J."/>
            <person name="Wortman J.R."/>
            <person name="Fraser-Liggett C.M."/>
            <person name="Ravel J."/>
            <person name="Rabinowicz P.D."/>
        </authorList>
    </citation>
    <scope>NUCLEOTIDE SEQUENCE [LARGE SCALE GENOMIC DNA]</scope>
    <source>
        <strain evidence="3">cv. Hale</strain>
    </source>
</reference>
<evidence type="ECO:0000256" key="1">
    <source>
        <dbReference type="SAM" id="MobiDB-lite"/>
    </source>
</evidence>
<proteinExistence type="predicted"/>
<keyword evidence="3" id="KW-1185">Reference proteome</keyword>
<gene>
    <name evidence="2" type="ORF">RCOM_1433600</name>
</gene>
<dbReference type="EMBL" id="EQ973777">
    <property type="protein sequence ID" value="EEF49898.1"/>
    <property type="molecule type" value="Genomic_DNA"/>
</dbReference>
<protein>
    <submittedName>
        <fullName evidence="2">Uncharacterized protein</fullName>
    </submittedName>
</protein>
<evidence type="ECO:0000313" key="3">
    <source>
        <dbReference type="Proteomes" id="UP000008311"/>
    </source>
</evidence>